<keyword evidence="2" id="KW-0812">Transmembrane</keyword>
<keyword evidence="2" id="KW-1133">Transmembrane helix</keyword>
<feature type="region of interest" description="Disordered" evidence="1">
    <location>
        <begin position="42"/>
        <end position="81"/>
    </location>
</feature>
<evidence type="ECO:0000256" key="1">
    <source>
        <dbReference type="SAM" id="MobiDB-lite"/>
    </source>
</evidence>
<dbReference type="RefSeq" id="WP_087138260.1">
    <property type="nucleotide sequence ID" value="NZ_FUKR01000065.1"/>
</dbReference>
<gene>
    <name evidence="3" type="ORF">FM119_11435</name>
</gene>
<evidence type="ECO:0000313" key="3">
    <source>
        <dbReference type="EMBL" id="SJN39410.1"/>
    </source>
</evidence>
<accession>A0A1R4K4W9</accession>
<evidence type="ECO:0000256" key="2">
    <source>
        <dbReference type="SAM" id="Phobius"/>
    </source>
</evidence>
<keyword evidence="4" id="KW-1185">Reference proteome</keyword>
<protein>
    <submittedName>
        <fullName evidence="3">Uncharacterized protein</fullName>
    </submittedName>
</protein>
<dbReference type="OrthoDB" id="3239891at2"/>
<reference evidence="4" key="1">
    <citation type="submission" date="2017-02" db="EMBL/GenBank/DDBJ databases">
        <authorList>
            <person name="Dridi B."/>
        </authorList>
    </citation>
    <scope>NUCLEOTIDE SEQUENCE [LARGE SCALE GENOMIC DNA]</scope>
    <source>
        <strain evidence="4">EB411</strain>
    </source>
</reference>
<dbReference type="AlphaFoldDB" id="A0A1R4K4W9"/>
<organism evidence="3 4">
    <name type="scientific">Mycetocola reblochoni REB411</name>
    <dbReference type="NCBI Taxonomy" id="1255698"/>
    <lineage>
        <taxon>Bacteria</taxon>
        <taxon>Bacillati</taxon>
        <taxon>Actinomycetota</taxon>
        <taxon>Actinomycetes</taxon>
        <taxon>Micrococcales</taxon>
        <taxon>Microbacteriaceae</taxon>
        <taxon>Mycetocola</taxon>
    </lineage>
</organism>
<evidence type="ECO:0000313" key="4">
    <source>
        <dbReference type="Proteomes" id="UP000196778"/>
    </source>
</evidence>
<sequence length="232" mass="25382">MSSPHTDDQQRRRRRLIITLTATGLVIAVLAGVGIYGLVTGPHGSEDPGERTPTSSTAPLDPVDPTGQPGEADLPALPRTNNPETYVRAVAVALFDWDTFTLLTPADHRGVLIEDADPSGTETPGLIADMDGYFPSASTWRDLAEYRTRQHIEIDRVFVPAQWEEAVAASGGHLTDGTVAYTVEGIRHRDGVWYDDPVQSEHAVAFTVFVSCQPVFDRCHLLRLSELDNPLR</sequence>
<dbReference type="EMBL" id="FUKR01000065">
    <property type="protein sequence ID" value="SJN39410.1"/>
    <property type="molecule type" value="Genomic_DNA"/>
</dbReference>
<proteinExistence type="predicted"/>
<keyword evidence="2" id="KW-0472">Membrane</keyword>
<dbReference type="Proteomes" id="UP000196778">
    <property type="component" value="Unassembled WGS sequence"/>
</dbReference>
<feature type="transmembrane region" description="Helical" evidence="2">
    <location>
        <begin position="16"/>
        <end position="39"/>
    </location>
</feature>
<name>A0A1R4K4W9_9MICO</name>